<sequence length="101" mass="11789">MHMHSKEWSASVHLWRRKWESREAECCSFFLRPSTLSDEASRVRPSVCARRRDPAGRSWNGSFLLLKAGRQSLLCEFPERVASPCMSKEPEDPGRKRRLSR</sequence>
<comment type="caution">
    <text evidence="1">The sequence shown here is derived from an EMBL/GenBank/DDBJ whole genome shotgun (WGS) entry which is preliminary data.</text>
</comment>
<dbReference type="EMBL" id="AEYH02001384">
    <property type="protein sequence ID" value="KFG50813.1"/>
    <property type="molecule type" value="Genomic_DNA"/>
</dbReference>
<evidence type="ECO:0000313" key="2">
    <source>
        <dbReference type="Proteomes" id="UP000028838"/>
    </source>
</evidence>
<gene>
    <name evidence="1" type="ORF">TGFOU_404440</name>
</gene>
<dbReference type="AlphaFoldDB" id="A0A086L2E5"/>
<name>A0A086L2E5_TOXGO</name>
<organism evidence="1 2">
    <name type="scientific">Toxoplasma gondii FOU</name>
    <dbReference type="NCBI Taxonomy" id="943167"/>
    <lineage>
        <taxon>Eukaryota</taxon>
        <taxon>Sar</taxon>
        <taxon>Alveolata</taxon>
        <taxon>Apicomplexa</taxon>
        <taxon>Conoidasida</taxon>
        <taxon>Coccidia</taxon>
        <taxon>Eucoccidiorida</taxon>
        <taxon>Eimeriorina</taxon>
        <taxon>Sarcocystidae</taxon>
        <taxon>Toxoplasma</taxon>
    </lineage>
</organism>
<dbReference type="Proteomes" id="UP000028838">
    <property type="component" value="Unassembled WGS sequence"/>
</dbReference>
<evidence type="ECO:0000313" key="1">
    <source>
        <dbReference type="EMBL" id="KFG50813.1"/>
    </source>
</evidence>
<reference evidence="1 2" key="1">
    <citation type="submission" date="2014-07" db="EMBL/GenBank/DDBJ databases">
        <authorList>
            <person name="Sibley D."/>
            <person name="Venepally P."/>
            <person name="Karamycheva S."/>
            <person name="Hadjithomas M."/>
            <person name="Khan A."/>
            <person name="Brunk B."/>
            <person name="Roos D."/>
            <person name="Caler E."/>
            <person name="Lorenzi H."/>
        </authorList>
    </citation>
    <scope>NUCLEOTIDE SEQUENCE [LARGE SCALE GENOMIC DNA]</scope>
    <source>
        <strain evidence="1 2">FOU</strain>
    </source>
</reference>
<accession>A0A086L2E5</accession>
<protein>
    <submittedName>
        <fullName evidence="1">Uncharacterized protein</fullName>
    </submittedName>
</protein>
<proteinExistence type="predicted"/>
<dbReference type="VEuPathDB" id="ToxoDB:TGFOU_404440"/>